<name>A0A1J5IR10_9BACT</name>
<dbReference type="HAMAP" id="MF_02087">
    <property type="entry name" value="PLP_homeostasis"/>
    <property type="match status" value="1"/>
</dbReference>
<keyword evidence="1 2" id="KW-0663">Pyridoxal phosphate</keyword>
<proteinExistence type="inferred from homology"/>
<dbReference type="STRING" id="1817892.AUK40_00935"/>
<comment type="similarity">
    <text evidence="2 4">Belongs to the pyridoxal phosphate-binding protein YggS/PROSC family.</text>
</comment>
<protein>
    <recommendedName>
        <fullName evidence="2">Pyridoxal phosphate homeostasis protein</fullName>
        <shortName evidence="2">PLP homeostasis protein</shortName>
    </recommendedName>
</protein>
<feature type="domain" description="Alanine racemase N-terminal" evidence="5">
    <location>
        <begin position="10"/>
        <end position="221"/>
    </location>
</feature>
<dbReference type="AlphaFoldDB" id="A0A1J5IR10"/>
<dbReference type="Proteomes" id="UP000183245">
    <property type="component" value="Unassembled WGS sequence"/>
</dbReference>
<accession>A0A1J5IR10</accession>
<evidence type="ECO:0000256" key="2">
    <source>
        <dbReference type="HAMAP-Rule" id="MF_02087"/>
    </source>
</evidence>
<dbReference type="EMBL" id="MNZT01000017">
    <property type="protein sequence ID" value="OIP99147.1"/>
    <property type="molecule type" value="Genomic_DNA"/>
</dbReference>
<dbReference type="InterPro" id="IPR029066">
    <property type="entry name" value="PLP-binding_barrel"/>
</dbReference>
<comment type="function">
    <text evidence="2">Pyridoxal 5'-phosphate (PLP)-binding protein, which is involved in PLP homeostasis.</text>
</comment>
<comment type="cofactor">
    <cofactor evidence="3">
        <name>pyridoxal 5'-phosphate</name>
        <dbReference type="ChEBI" id="CHEBI:597326"/>
    </cofactor>
</comment>
<dbReference type="FunFam" id="3.20.20.10:FF:000018">
    <property type="entry name" value="Pyridoxal phosphate homeostasis protein"/>
    <property type="match status" value="1"/>
</dbReference>
<evidence type="ECO:0000256" key="4">
    <source>
        <dbReference type="RuleBase" id="RU004514"/>
    </source>
</evidence>
<dbReference type="PANTHER" id="PTHR10146">
    <property type="entry name" value="PROLINE SYNTHETASE CO-TRANSCRIBED BACTERIAL HOMOLOG PROTEIN"/>
    <property type="match status" value="1"/>
</dbReference>
<sequence length="226" mass="25319">MSIVDNVRSVEERISRACEKAGRERTSVRLVAATKYAEAGQVVELIHAGIREVGENKVQAAREKQKTVAGMTWHMLGHLQSNKVKEALRLFSVIHSVDSVHLAEELSRHSEKLKQKREILLEVNIAGEDTKFGIPVSGLTDLFSQVYKYPNTRLVGLMCMAPYSDEPEDSRSHFRRLRELRDGLQQKFGIALPQLSMGMSGDFQVAIEEGATMVRVGRALFEEAVL</sequence>
<dbReference type="SUPFAM" id="SSF51419">
    <property type="entry name" value="PLP-binding barrel"/>
    <property type="match status" value="1"/>
</dbReference>
<evidence type="ECO:0000313" key="7">
    <source>
        <dbReference type="Proteomes" id="UP000183245"/>
    </source>
</evidence>
<comment type="caution">
    <text evidence="6">The sequence shown here is derived from an EMBL/GenBank/DDBJ whole genome shotgun (WGS) entry which is preliminary data.</text>
</comment>
<dbReference type="PANTHER" id="PTHR10146:SF14">
    <property type="entry name" value="PYRIDOXAL PHOSPHATE HOMEOSTASIS PROTEIN"/>
    <property type="match status" value="1"/>
</dbReference>
<dbReference type="CDD" id="cd00635">
    <property type="entry name" value="PLPDE_III_YBL036c_like"/>
    <property type="match status" value="1"/>
</dbReference>
<feature type="modified residue" description="N6-(pyridoxal phosphate)lysine" evidence="2 3">
    <location>
        <position position="35"/>
    </location>
</feature>
<dbReference type="PIRSF" id="PIRSF004848">
    <property type="entry name" value="YBL036c_PLPDEIII"/>
    <property type="match status" value="1"/>
</dbReference>
<dbReference type="NCBIfam" id="TIGR00044">
    <property type="entry name" value="YggS family pyridoxal phosphate-dependent enzyme"/>
    <property type="match status" value="1"/>
</dbReference>
<evidence type="ECO:0000256" key="1">
    <source>
        <dbReference type="ARBA" id="ARBA00022898"/>
    </source>
</evidence>
<evidence type="ECO:0000259" key="5">
    <source>
        <dbReference type="Pfam" id="PF01168"/>
    </source>
</evidence>
<dbReference type="Pfam" id="PF01168">
    <property type="entry name" value="Ala_racemase_N"/>
    <property type="match status" value="1"/>
</dbReference>
<organism evidence="6 7">
    <name type="scientific">Candidatus Wirthbacteria bacterium CG2_30_54_11</name>
    <dbReference type="NCBI Taxonomy" id="1817892"/>
    <lineage>
        <taxon>Bacteria</taxon>
        <taxon>Candidatus Wirthbacteria</taxon>
    </lineage>
</organism>
<dbReference type="InterPro" id="IPR011078">
    <property type="entry name" value="PyrdxlP_homeostasis"/>
</dbReference>
<evidence type="ECO:0000313" key="6">
    <source>
        <dbReference type="EMBL" id="OIP99147.1"/>
    </source>
</evidence>
<dbReference type="GO" id="GO:0030170">
    <property type="term" value="F:pyridoxal phosphate binding"/>
    <property type="evidence" value="ECO:0007669"/>
    <property type="project" value="UniProtKB-UniRule"/>
</dbReference>
<reference evidence="6 7" key="1">
    <citation type="journal article" date="2016" name="Environ. Microbiol.">
        <title>Genomic resolution of a cold subsurface aquifer community provides metabolic insights for novel microbes adapted to high CO concentrations.</title>
        <authorList>
            <person name="Probst A.J."/>
            <person name="Castelle C.J."/>
            <person name="Singh A."/>
            <person name="Brown C.T."/>
            <person name="Anantharaman K."/>
            <person name="Sharon I."/>
            <person name="Hug L.A."/>
            <person name="Burstein D."/>
            <person name="Emerson J.B."/>
            <person name="Thomas B.C."/>
            <person name="Banfield J.F."/>
        </authorList>
    </citation>
    <scope>NUCLEOTIDE SEQUENCE [LARGE SCALE GENOMIC DNA]</scope>
    <source>
        <strain evidence="6">CG2_30_54_11</strain>
    </source>
</reference>
<dbReference type="Gene3D" id="3.20.20.10">
    <property type="entry name" value="Alanine racemase"/>
    <property type="match status" value="1"/>
</dbReference>
<dbReference type="InterPro" id="IPR001608">
    <property type="entry name" value="Ala_racemase_N"/>
</dbReference>
<evidence type="ECO:0000256" key="3">
    <source>
        <dbReference type="PIRSR" id="PIRSR004848-1"/>
    </source>
</evidence>
<gene>
    <name evidence="6" type="ORF">AUK40_00935</name>
</gene>